<dbReference type="GO" id="GO:0005829">
    <property type="term" value="C:cytosol"/>
    <property type="evidence" value="ECO:0007669"/>
    <property type="project" value="TreeGrafter"/>
</dbReference>
<dbReference type="GO" id="GO:0009432">
    <property type="term" value="P:SOS response"/>
    <property type="evidence" value="ECO:0007669"/>
    <property type="project" value="TreeGrafter"/>
</dbReference>
<dbReference type="PROSITE" id="PS50173">
    <property type="entry name" value="UMUC"/>
    <property type="match status" value="1"/>
</dbReference>
<dbReference type="InterPro" id="IPR043502">
    <property type="entry name" value="DNA/RNA_pol_sf"/>
</dbReference>
<keyword evidence="10" id="KW-0479">Metal-binding</keyword>
<name>A0A090X4U3_9FLAO</name>
<keyword evidence="14" id="KW-0238">DNA-binding</keyword>
<dbReference type="Pfam" id="PF11799">
    <property type="entry name" value="IMS_C"/>
    <property type="match status" value="1"/>
</dbReference>
<dbReference type="GO" id="GO:0006281">
    <property type="term" value="P:DNA repair"/>
    <property type="evidence" value="ECO:0007669"/>
    <property type="project" value="UniProtKB-KW"/>
</dbReference>
<dbReference type="EC" id="2.7.7.7" evidence="4"/>
<comment type="catalytic activity">
    <reaction evidence="16">
        <text>DNA(n) + a 2'-deoxyribonucleoside 5'-triphosphate = DNA(n+1) + diphosphate</text>
        <dbReference type="Rhea" id="RHEA:22508"/>
        <dbReference type="Rhea" id="RHEA-COMP:17339"/>
        <dbReference type="Rhea" id="RHEA-COMP:17340"/>
        <dbReference type="ChEBI" id="CHEBI:33019"/>
        <dbReference type="ChEBI" id="CHEBI:61560"/>
        <dbReference type="ChEBI" id="CHEBI:173112"/>
        <dbReference type="EC" id="2.7.7.7"/>
    </reaction>
</comment>
<evidence type="ECO:0000256" key="7">
    <source>
        <dbReference type="ARBA" id="ARBA00022679"/>
    </source>
</evidence>
<evidence type="ECO:0000256" key="16">
    <source>
        <dbReference type="ARBA" id="ARBA00049244"/>
    </source>
</evidence>
<evidence type="ECO:0000313" key="19">
    <source>
        <dbReference type="Proteomes" id="UP000029643"/>
    </source>
</evidence>
<keyword evidence="7 18" id="KW-0808">Transferase</keyword>
<evidence type="ECO:0000313" key="18">
    <source>
        <dbReference type="EMBL" id="GAL78382.1"/>
    </source>
</evidence>
<dbReference type="InterPro" id="IPR022880">
    <property type="entry name" value="DNApol_IV"/>
</dbReference>
<dbReference type="GO" id="GO:0003684">
    <property type="term" value="F:damaged DNA binding"/>
    <property type="evidence" value="ECO:0007669"/>
    <property type="project" value="InterPro"/>
</dbReference>
<comment type="subcellular location">
    <subcellularLocation>
        <location evidence="2">Cytoplasm</location>
    </subcellularLocation>
</comment>
<protein>
    <recommendedName>
        <fullName evidence="4">DNA-directed DNA polymerase</fullName>
        <ecNumber evidence="4">2.7.7.7</ecNumber>
    </recommendedName>
</protein>
<dbReference type="InterPro" id="IPR043128">
    <property type="entry name" value="Rev_trsase/Diguanyl_cyclase"/>
</dbReference>
<evidence type="ECO:0000256" key="12">
    <source>
        <dbReference type="ARBA" id="ARBA00022842"/>
    </source>
</evidence>
<evidence type="ECO:0000256" key="14">
    <source>
        <dbReference type="ARBA" id="ARBA00023125"/>
    </source>
</evidence>
<dbReference type="PANTHER" id="PTHR11076">
    <property type="entry name" value="DNA REPAIR POLYMERASE UMUC / TRANSFERASE FAMILY MEMBER"/>
    <property type="match status" value="1"/>
</dbReference>
<dbReference type="FunFam" id="3.40.1170.60:FF:000001">
    <property type="entry name" value="DNA polymerase IV"/>
    <property type="match status" value="1"/>
</dbReference>
<gene>
    <name evidence="18" type="ORF">JCM19274_846</name>
</gene>
<keyword evidence="9" id="KW-0235">DNA replication</keyword>
<dbReference type="InterPro" id="IPR017961">
    <property type="entry name" value="DNA_pol_Y-fam_little_finger"/>
</dbReference>
<keyword evidence="6" id="KW-0963">Cytoplasm</keyword>
<dbReference type="Gene3D" id="3.30.1490.100">
    <property type="entry name" value="DNA polymerase, Y-family, little finger domain"/>
    <property type="match status" value="1"/>
</dbReference>
<dbReference type="PANTHER" id="PTHR11076:SF33">
    <property type="entry name" value="DNA POLYMERASE KAPPA"/>
    <property type="match status" value="1"/>
</dbReference>
<comment type="caution">
    <text evidence="18">The sequence shown here is derived from an EMBL/GenBank/DDBJ whole genome shotgun (WGS) entry which is preliminary data.</text>
</comment>
<evidence type="ECO:0000256" key="10">
    <source>
        <dbReference type="ARBA" id="ARBA00022723"/>
    </source>
</evidence>
<accession>A0A090X4U3</accession>
<keyword evidence="5" id="KW-0515">Mutator protein</keyword>
<dbReference type="EMBL" id="BBNU01000003">
    <property type="protein sequence ID" value="GAL78382.1"/>
    <property type="molecule type" value="Genomic_DNA"/>
</dbReference>
<evidence type="ECO:0000256" key="2">
    <source>
        <dbReference type="ARBA" id="ARBA00004496"/>
    </source>
</evidence>
<dbReference type="Proteomes" id="UP000029643">
    <property type="component" value="Unassembled WGS sequence"/>
</dbReference>
<keyword evidence="15" id="KW-0234">DNA repair</keyword>
<dbReference type="GO" id="GO:0006260">
    <property type="term" value="P:DNA replication"/>
    <property type="evidence" value="ECO:0007669"/>
    <property type="project" value="UniProtKB-KW"/>
</dbReference>
<dbReference type="SUPFAM" id="SSF100879">
    <property type="entry name" value="Lesion bypass DNA polymerase (Y-family), little finger domain"/>
    <property type="match status" value="1"/>
</dbReference>
<evidence type="ECO:0000256" key="5">
    <source>
        <dbReference type="ARBA" id="ARBA00022457"/>
    </source>
</evidence>
<evidence type="ECO:0000256" key="1">
    <source>
        <dbReference type="ARBA" id="ARBA00001946"/>
    </source>
</evidence>
<proteinExistence type="inferred from homology"/>
<comment type="similarity">
    <text evidence="3">Belongs to the DNA polymerase type-Y family.</text>
</comment>
<dbReference type="SUPFAM" id="SSF56672">
    <property type="entry name" value="DNA/RNA polymerases"/>
    <property type="match status" value="1"/>
</dbReference>
<keyword evidence="12" id="KW-0460">Magnesium</keyword>
<dbReference type="STRING" id="221126.SAMN04489722_103293"/>
<dbReference type="InterPro" id="IPR001126">
    <property type="entry name" value="UmuC"/>
</dbReference>
<keyword evidence="8 18" id="KW-0548">Nucleotidyltransferase</keyword>
<dbReference type="CDD" id="cd03586">
    <property type="entry name" value="PolY_Pol_IV_kappa"/>
    <property type="match status" value="1"/>
</dbReference>
<evidence type="ECO:0000256" key="3">
    <source>
        <dbReference type="ARBA" id="ARBA00010945"/>
    </source>
</evidence>
<dbReference type="Gene3D" id="1.10.150.20">
    <property type="entry name" value="5' to 3' exonuclease, C-terminal subdomain"/>
    <property type="match status" value="1"/>
</dbReference>
<sequence length="323" mass="36219">MDLDTFFVSCERLLDSRLIGKPVLIGGTSDRGVVASCSYEARKFGVHSAMPMRLAKSLCPEAVVLRGNSGGVYSNFSKDVTDVIKESVPLYEKSSIDEFYIDLTGMDKFFGCHKLASELRQRIMKETGLPISFGLSINKTVSKIATGEAKPNNEINILSGTEKPFLAPLSVRKIPMVGEVTYKSLCDLGVKRIQTVQDMPMDLMHKVLGKNGLSIWKKANGIDHSPVVQYQERKSISTERTFNKDTTDISKLKGIIVAMTENLAYQLRRGNKLTACVTFKIRYSDFQTYTQQQRIPYSAMDHNIIPVVLDLYRNCIIADYWCV</sequence>
<dbReference type="Gene3D" id="3.40.1170.60">
    <property type="match status" value="1"/>
</dbReference>
<dbReference type="AlphaFoldDB" id="A0A090X4U3"/>
<evidence type="ECO:0000256" key="13">
    <source>
        <dbReference type="ARBA" id="ARBA00022932"/>
    </source>
</evidence>
<evidence type="ECO:0000256" key="15">
    <source>
        <dbReference type="ARBA" id="ARBA00023204"/>
    </source>
</evidence>
<evidence type="ECO:0000256" key="11">
    <source>
        <dbReference type="ARBA" id="ARBA00022763"/>
    </source>
</evidence>
<dbReference type="Pfam" id="PF00817">
    <property type="entry name" value="IMS"/>
    <property type="match status" value="1"/>
</dbReference>
<organism evidence="18 19">
    <name type="scientific">Algibacter lectus</name>
    <dbReference type="NCBI Taxonomy" id="221126"/>
    <lineage>
        <taxon>Bacteria</taxon>
        <taxon>Pseudomonadati</taxon>
        <taxon>Bacteroidota</taxon>
        <taxon>Flavobacteriia</taxon>
        <taxon>Flavobacteriales</taxon>
        <taxon>Flavobacteriaceae</taxon>
        <taxon>Algibacter</taxon>
    </lineage>
</organism>
<reference evidence="18 19" key="1">
    <citation type="journal article" date="2014" name="Genome Announc.">
        <title>Draft Genome Sequences of Marine Flavobacterium Algibacter lectus Strains SS8 and NR4.</title>
        <authorList>
            <person name="Takatani N."/>
            <person name="Nakanishi M."/>
            <person name="Meirelles P."/>
            <person name="Mino S."/>
            <person name="Suda W."/>
            <person name="Oshima K."/>
            <person name="Hattori M."/>
            <person name="Ohkuma M."/>
            <person name="Hosokawa M."/>
            <person name="Miyashita K."/>
            <person name="Thompson F.L."/>
            <person name="Niwa A."/>
            <person name="Sawabe T."/>
            <person name="Sawabe T."/>
        </authorList>
    </citation>
    <scope>NUCLEOTIDE SEQUENCE [LARGE SCALE GENOMIC DNA]</scope>
    <source>
        <strain evidence="19">JCM19274</strain>
    </source>
</reference>
<dbReference type="GO" id="GO:0003887">
    <property type="term" value="F:DNA-directed DNA polymerase activity"/>
    <property type="evidence" value="ECO:0007669"/>
    <property type="project" value="UniProtKB-KW"/>
</dbReference>
<feature type="domain" description="UmuC" evidence="17">
    <location>
        <begin position="1"/>
        <end position="178"/>
    </location>
</feature>
<keyword evidence="13" id="KW-0239">DNA-directed DNA polymerase</keyword>
<evidence type="ECO:0000256" key="4">
    <source>
        <dbReference type="ARBA" id="ARBA00012417"/>
    </source>
</evidence>
<dbReference type="InterPro" id="IPR050116">
    <property type="entry name" value="DNA_polymerase-Y"/>
</dbReference>
<comment type="cofactor">
    <cofactor evidence="1">
        <name>Mg(2+)</name>
        <dbReference type="ChEBI" id="CHEBI:18420"/>
    </cofactor>
</comment>
<evidence type="ECO:0000259" key="17">
    <source>
        <dbReference type="PROSITE" id="PS50173"/>
    </source>
</evidence>
<dbReference type="InterPro" id="IPR036775">
    <property type="entry name" value="DNA_pol_Y-fam_lit_finger_sf"/>
</dbReference>
<evidence type="ECO:0000256" key="8">
    <source>
        <dbReference type="ARBA" id="ARBA00022695"/>
    </source>
</evidence>
<dbReference type="Gene3D" id="3.30.70.270">
    <property type="match status" value="1"/>
</dbReference>
<dbReference type="GO" id="GO:0042276">
    <property type="term" value="P:error-prone translesion synthesis"/>
    <property type="evidence" value="ECO:0007669"/>
    <property type="project" value="TreeGrafter"/>
</dbReference>
<keyword evidence="11" id="KW-0227">DNA damage</keyword>
<evidence type="ECO:0000256" key="6">
    <source>
        <dbReference type="ARBA" id="ARBA00022490"/>
    </source>
</evidence>
<dbReference type="GO" id="GO:0046872">
    <property type="term" value="F:metal ion binding"/>
    <property type="evidence" value="ECO:0007669"/>
    <property type="project" value="UniProtKB-KW"/>
</dbReference>
<evidence type="ECO:0000256" key="9">
    <source>
        <dbReference type="ARBA" id="ARBA00022705"/>
    </source>
</evidence>